<dbReference type="Proteomes" id="UP000199086">
    <property type="component" value="Unassembled WGS sequence"/>
</dbReference>
<dbReference type="CDD" id="cd00229">
    <property type="entry name" value="SGNH_hydrolase"/>
    <property type="match status" value="1"/>
</dbReference>
<protein>
    <submittedName>
        <fullName evidence="3">Lysophospholipase L1</fullName>
    </submittedName>
</protein>
<dbReference type="AlphaFoldDB" id="A0A1G6GEH2"/>
<dbReference type="PANTHER" id="PTHR30383">
    <property type="entry name" value="THIOESTERASE 1/PROTEASE 1/LYSOPHOSPHOLIPASE L1"/>
    <property type="match status" value="1"/>
</dbReference>
<dbReference type="OrthoDB" id="8215557at2"/>
<dbReference type="InterPro" id="IPR051532">
    <property type="entry name" value="Ester_Hydrolysis_Enzymes"/>
</dbReference>
<name>A0A1G6GEH2_9ACTN</name>
<feature type="domain" description="SGNH hydrolase-type esterase" evidence="2">
    <location>
        <begin position="82"/>
        <end position="251"/>
    </location>
</feature>
<dbReference type="STRING" id="1577474.GA0111570_102167"/>
<proteinExistence type="predicted"/>
<evidence type="ECO:0000259" key="2">
    <source>
        <dbReference type="Pfam" id="PF13472"/>
    </source>
</evidence>
<dbReference type="InterPro" id="IPR036514">
    <property type="entry name" value="SGNH_hydro_sf"/>
</dbReference>
<evidence type="ECO:0000313" key="3">
    <source>
        <dbReference type="EMBL" id="SDB80377.1"/>
    </source>
</evidence>
<dbReference type="InterPro" id="IPR013830">
    <property type="entry name" value="SGNH_hydro"/>
</dbReference>
<dbReference type="EMBL" id="FMYF01000002">
    <property type="protein sequence ID" value="SDB80377.1"/>
    <property type="molecule type" value="Genomic_DNA"/>
</dbReference>
<feature type="region of interest" description="Disordered" evidence="1">
    <location>
        <begin position="32"/>
        <end position="77"/>
    </location>
</feature>
<evidence type="ECO:0000256" key="1">
    <source>
        <dbReference type="SAM" id="MobiDB-lite"/>
    </source>
</evidence>
<gene>
    <name evidence="3" type="ORF">GA0111570_102167</name>
</gene>
<reference evidence="3 4" key="1">
    <citation type="submission" date="2016-06" db="EMBL/GenBank/DDBJ databases">
        <authorList>
            <person name="Olsen C.W."/>
            <person name="Carey S."/>
            <person name="Hinshaw L."/>
            <person name="Karasin A.I."/>
        </authorList>
    </citation>
    <scope>NUCLEOTIDE SEQUENCE [LARGE SCALE GENOMIC DNA]</scope>
    <source>
        <strain evidence="3 4">LZ-22</strain>
    </source>
</reference>
<keyword evidence="4" id="KW-1185">Reference proteome</keyword>
<organism evidence="3 4">
    <name type="scientific">Raineyella antarctica</name>
    <dbReference type="NCBI Taxonomy" id="1577474"/>
    <lineage>
        <taxon>Bacteria</taxon>
        <taxon>Bacillati</taxon>
        <taxon>Actinomycetota</taxon>
        <taxon>Actinomycetes</taxon>
        <taxon>Propionibacteriales</taxon>
        <taxon>Propionibacteriaceae</taxon>
        <taxon>Raineyella</taxon>
    </lineage>
</organism>
<feature type="compositionally biased region" description="Low complexity" evidence="1">
    <location>
        <begin position="44"/>
        <end position="77"/>
    </location>
</feature>
<dbReference type="Gene3D" id="3.40.50.1110">
    <property type="entry name" value="SGNH hydrolase"/>
    <property type="match status" value="1"/>
</dbReference>
<dbReference type="SUPFAM" id="SSF52266">
    <property type="entry name" value="SGNH hydrolase"/>
    <property type="match status" value="1"/>
</dbReference>
<dbReference type="RefSeq" id="WP_092606332.1">
    <property type="nucleotide sequence ID" value="NZ_FMYF01000002.1"/>
</dbReference>
<accession>A0A1G6GEH2</accession>
<sequence length="261" mass="25837">MDKQRWGNIGLGLLAVLAVVMVVLAMTRQGGTSADAVGAPPNDPAATRTSTSAPASPSGSARPTATTAPTKASDPSAPTAVFIGDSYAAGAGGDGTTWTGLVAEKMGWNETNLARGGTGYVTSVSGPGAQAACGLDSCPAYPGMVKEAAAADPAVIVVSGGRNDGSSSVTNAAATLYLDLHKAAPKARIIVVSPLWDDDPVPADLTGTKQGVRVAANAAGVQYLDIGQPLTGRADLVAPDGVHPNAAGQQAIAKAVLAKLK</sequence>
<dbReference type="Pfam" id="PF13472">
    <property type="entry name" value="Lipase_GDSL_2"/>
    <property type="match status" value="1"/>
</dbReference>
<evidence type="ECO:0000313" key="4">
    <source>
        <dbReference type="Proteomes" id="UP000199086"/>
    </source>
</evidence>